<dbReference type="RefSeq" id="WP_069716892.1">
    <property type="nucleotide sequence ID" value="NZ_MJEH01000017.1"/>
</dbReference>
<dbReference type="Gene3D" id="3.40.1280.10">
    <property type="match status" value="1"/>
</dbReference>
<feature type="binding site" evidence="6">
    <location>
        <position position="108"/>
    </location>
    <ligand>
        <name>S-adenosyl-L-methionine</name>
        <dbReference type="ChEBI" id="CHEBI:59789"/>
    </ligand>
</feature>
<reference evidence="7 8" key="1">
    <citation type="submission" date="2016-08" db="EMBL/GenBank/DDBJ databases">
        <title>Genome of Bacillus solimangrovi GH2-4.</title>
        <authorList>
            <person name="Lim S."/>
            <person name="Kim B.-C."/>
        </authorList>
    </citation>
    <scope>NUCLEOTIDE SEQUENCE [LARGE SCALE GENOMIC DNA]</scope>
    <source>
        <strain evidence="7 8">GH2-4</strain>
    </source>
</reference>
<keyword evidence="6" id="KW-0963">Cytoplasm</keyword>
<dbReference type="Proteomes" id="UP000095209">
    <property type="component" value="Unassembled WGS sequence"/>
</dbReference>
<dbReference type="GO" id="GO:0070038">
    <property type="term" value="F:rRNA (pseudouridine-N3-)-methyltransferase activity"/>
    <property type="evidence" value="ECO:0007669"/>
    <property type="project" value="UniProtKB-UniRule"/>
</dbReference>
<name>A0A1E5LG86_9BACI</name>
<feature type="binding site" evidence="6">
    <location>
        <begin position="127"/>
        <end position="132"/>
    </location>
    <ligand>
        <name>S-adenosyl-L-methionine</name>
        <dbReference type="ChEBI" id="CHEBI:59789"/>
    </ligand>
</feature>
<dbReference type="NCBIfam" id="TIGR00246">
    <property type="entry name" value="tRNA_RlmH_YbeA"/>
    <property type="match status" value="1"/>
</dbReference>
<evidence type="ECO:0000256" key="2">
    <source>
        <dbReference type="ARBA" id="ARBA00022603"/>
    </source>
</evidence>
<comment type="similarity">
    <text evidence="5 6">Belongs to the RNA methyltransferase RlmH family.</text>
</comment>
<dbReference type="HAMAP" id="MF_00658">
    <property type="entry name" value="23SrRNA_methyltr_H"/>
    <property type="match status" value="1"/>
</dbReference>
<dbReference type="PIRSF" id="PIRSF004505">
    <property type="entry name" value="MT_bac"/>
    <property type="match status" value="1"/>
</dbReference>
<keyword evidence="3 6" id="KW-0808">Transferase</keyword>
<comment type="subcellular location">
    <subcellularLocation>
        <location evidence="6">Cytoplasm</location>
    </subcellularLocation>
</comment>
<evidence type="ECO:0000256" key="3">
    <source>
        <dbReference type="ARBA" id="ARBA00022679"/>
    </source>
</evidence>
<feature type="binding site" evidence="6">
    <location>
        <position position="76"/>
    </location>
    <ligand>
        <name>S-adenosyl-L-methionine</name>
        <dbReference type="ChEBI" id="CHEBI:59789"/>
    </ligand>
</feature>
<dbReference type="STRING" id="1305675.BFG57_13640"/>
<keyword evidence="4 6" id="KW-0949">S-adenosyl-L-methionine</keyword>
<dbReference type="PANTHER" id="PTHR33603:SF1">
    <property type="entry name" value="RIBOSOMAL RNA LARGE SUBUNIT METHYLTRANSFERASE H"/>
    <property type="match status" value="1"/>
</dbReference>
<dbReference type="InterPro" id="IPR029028">
    <property type="entry name" value="Alpha/beta_knot_MTases"/>
</dbReference>
<keyword evidence="2 6" id="KW-0489">Methyltransferase</keyword>
<dbReference type="EMBL" id="MJEH01000017">
    <property type="protein sequence ID" value="OEH93084.1"/>
    <property type="molecule type" value="Genomic_DNA"/>
</dbReference>
<dbReference type="EC" id="2.1.1.177" evidence="6"/>
<dbReference type="InterPro" id="IPR003742">
    <property type="entry name" value="RlmH-like"/>
</dbReference>
<dbReference type="PANTHER" id="PTHR33603">
    <property type="entry name" value="METHYLTRANSFERASE"/>
    <property type="match status" value="1"/>
</dbReference>
<dbReference type="Pfam" id="PF02590">
    <property type="entry name" value="SPOUT_MTase"/>
    <property type="match status" value="1"/>
</dbReference>
<evidence type="ECO:0000256" key="6">
    <source>
        <dbReference type="HAMAP-Rule" id="MF_00658"/>
    </source>
</evidence>
<evidence type="ECO:0000256" key="1">
    <source>
        <dbReference type="ARBA" id="ARBA00022552"/>
    </source>
</evidence>
<gene>
    <name evidence="6" type="primary">rlmH</name>
    <name evidence="7" type="ORF">BFG57_13640</name>
</gene>
<evidence type="ECO:0000256" key="4">
    <source>
        <dbReference type="ARBA" id="ARBA00022691"/>
    </source>
</evidence>
<evidence type="ECO:0000256" key="5">
    <source>
        <dbReference type="ARBA" id="ARBA00038303"/>
    </source>
</evidence>
<keyword evidence="1 6" id="KW-0698">rRNA processing</keyword>
<evidence type="ECO:0000313" key="7">
    <source>
        <dbReference type="EMBL" id="OEH93084.1"/>
    </source>
</evidence>
<organism evidence="7 8">
    <name type="scientific">Bacillus solimangrovi</name>
    <dbReference type="NCBI Taxonomy" id="1305675"/>
    <lineage>
        <taxon>Bacteria</taxon>
        <taxon>Bacillati</taxon>
        <taxon>Bacillota</taxon>
        <taxon>Bacilli</taxon>
        <taxon>Bacillales</taxon>
        <taxon>Bacillaceae</taxon>
        <taxon>Bacillus</taxon>
    </lineage>
</organism>
<dbReference type="SUPFAM" id="SSF75217">
    <property type="entry name" value="alpha/beta knot"/>
    <property type="match status" value="1"/>
</dbReference>
<protein>
    <recommendedName>
        <fullName evidence="6">Ribosomal RNA large subunit methyltransferase H</fullName>
        <ecNumber evidence="6">2.1.1.177</ecNumber>
    </recommendedName>
    <alternativeName>
        <fullName evidence="6">23S rRNA (pseudouridine1915-N3)-methyltransferase</fullName>
    </alternativeName>
    <alternativeName>
        <fullName evidence="6">23S rRNA m3Psi1915 methyltransferase</fullName>
    </alternativeName>
    <alternativeName>
        <fullName evidence="6">rRNA (pseudouridine-N3-)-methyltransferase RlmH</fullName>
    </alternativeName>
</protein>
<dbReference type="NCBIfam" id="NF000985">
    <property type="entry name" value="PRK00103.1-3"/>
    <property type="match status" value="1"/>
</dbReference>
<dbReference type="AlphaFoldDB" id="A0A1E5LG86"/>
<sequence>MNITLLTVGKLKEKYLKNGINEFLKRLQPYAKVEVIEVPDEKAPEQLSESEMQQVKEKEGERLLSKISSDTYVIALVIEGKMLTSEQLAKQLDQLATYGKSKIAFVIGGSLGLSDDVMKRADMSLSFSKMTFPHQMMKLILLEQVYRAFRINRGEPYHK</sequence>
<comment type="function">
    <text evidence="6">Specifically methylates the pseudouridine at position 1915 (m3Psi1915) in 23S rRNA.</text>
</comment>
<dbReference type="OrthoDB" id="9806643at2"/>
<comment type="caution">
    <text evidence="7">The sequence shown here is derived from an EMBL/GenBank/DDBJ whole genome shotgun (WGS) entry which is preliminary data.</text>
</comment>
<dbReference type="CDD" id="cd18081">
    <property type="entry name" value="RlmH-like"/>
    <property type="match status" value="1"/>
</dbReference>
<accession>A0A1E5LG86</accession>
<proteinExistence type="inferred from homology"/>
<evidence type="ECO:0000313" key="8">
    <source>
        <dbReference type="Proteomes" id="UP000095209"/>
    </source>
</evidence>
<keyword evidence="8" id="KW-1185">Reference proteome</keyword>
<dbReference type="InterPro" id="IPR029026">
    <property type="entry name" value="tRNA_m1G_MTases_N"/>
</dbReference>
<comment type="catalytic activity">
    <reaction evidence="6">
        <text>pseudouridine(1915) in 23S rRNA + S-adenosyl-L-methionine = N(3)-methylpseudouridine(1915) in 23S rRNA + S-adenosyl-L-homocysteine + H(+)</text>
        <dbReference type="Rhea" id="RHEA:42752"/>
        <dbReference type="Rhea" id="RHEA-COMP:10221"/>
        <dbReference type="Rhea" id="RHEA-COMP:10222"/>
        <dbReference type="ChEBI" id="CHEBI:15378"/>
        <dbReference type="ChEBI" id="CHEBI:57856"/>
        <dbReference type="ChEBI" id="CHEBI:59789"/>
        <dbReference type="ChEBI" id="CHEBI:65314"/>
        <dbReference type="ChEBI" id="CHEBI:74486"/>
        <dbReference type="EC" id="2.1.1.177"/>
    </reaction>
</comment>
<dbReference type="GO" id="GO:0005737">
    <property type="term" value="C:cytoplasm"/>
    <property type="evidence" value="ECO:0007669"/>
    <property type="project" value="UniProtKB-SubCell"/>
</dbReference>
<comment type="subunit">
    <text evidence="6">Homodimer.</text>
</comment>